<keyword evidence="9" id="KW-0256">Endoplasmic reticulum</keyword>
<proteinExistence type="inferred from homology"/>
<organism evidence="17 18">
    <name type="scientific">Penicillium daleae</name>
    <dbReference type="NCBI Taxonomy" id="63821"/>
    <lineage>
        <taxon>Eukaryota</taxon>
        <taxon>Fungi</taxon>
        <taxon>Dikarya</taxon>
        <taxon>Ascomycota</taxon>
        <taxon>Pezizomycotina</taxon>
        <taxon>Eurotiomycetes</taxon>
        <taxon>Eurotiomycetidae</taxon>
        <taxon>Eurotiales</taxon>
        <taxon>Aspergillaceae</taxon>
        <taxon>Penicillium</taxon>
    </lineage>
</organism>
<comment type="similarity">
    <text evidence="4">Belongs to the NPL4 family.</text>
</comment>
<dbReference type="GO" id="GO:0031625">
    <property type="term" value="F:ubiquitin protein ligase binding"/>
    <property type="evidence" value="ECO:0007669"/>
    <property type="project" value="TreeGrafter"/>
</dbReference>
<dbReference type="InterPro" id="IPR037518">
    <property type="entry name" value="MPN"/>
</dbReference>
<keyword evidence="10" id="KW-0653">Protein transport</keyword>
<dbReference type="GO" id="GO:0048471">
    <property type="term" value="C:perinuclear region of cytoplasm"/>
    <property type="evidence" value="ECO:0007669"/>
    <property type="project" value="UniProtKB-SubCell"/>
</dbReference>
<evidence type="ECO:0000256" key="8">
    <source>
        <dbReference type="ARBA" id="ARBA00022816"/>
    </source>
</evidence>
<dbReference type="GO" id="GO:0006511">
    <property type="term" value="P:ubiquitin-dependent protein catabolic process"/>
    <property type="evidence" value="ECO:0007669"/>
    <property type="project" value="InterPro"/>
</dbReference>
<sequence length="653" mass="72676">MADRPILLRFESRNGQFRLTVNQQDQFTSLQEKIIEHLPSEVDPSSITLSNKPIGTGGEERELEALGGVAIAQVGLKHGDKLFVGYRERAAQQNGTANGHAPPPSERRLNGAPVPQKQTVPIRPQPTSPTLNIPNPWDVVQQSPLDDLLDKKDGKIKRNKDQRMCKHGPRGMCDYCMPLEPYDAKYLAEKKIKHLSFHSYLRKINAATNKPEMKSSYMPPLSEPYYRVQRDCPSGHPQWPEGICTKCQPSAISLQPQEFRMVDHVEFSSPDLINSLLDFWRKSGAQRLGFLYGTYEEYTEVPLGVKAVVQAIYEPPQNGEIDGVTLRDWHNEKEIDEVAQLCGLQKVGVIFTDLLDAGRGDGSVVCKRHIDSYYLSSLEIAFASRLQAQNPKATKWSRTGRFGSDFVTCVLSGDETGAISVSSYQATVSAVEMVRADIVEPSAEPSVMLVQSEDDDDVGSKTRYIPEVFFRRINEYGASVQENAKPSFPVDYLLVTLTHGFPTESMPLFTNSKFPIENREIIGESQELRHVAQKLMSPGDPDKAVQGVSDFHLLCFLHGLSTFNEDEEALLGRVATGHAPVDGMQLLNTSGWATLMTILQESGERPPKRPWPTVAEATRPPSHHAHAAYLPRSVSPKSDGEQLAKRFKGTSLE</sequence>
<dbReference type="EMBL" id="JAPVEA010000007">
    <property type="protein sequence ID" value="KAJ5444508.1"/>
    <property type="molecule type" value="Genomic_DNA"/>
</dbReference>
<feature type="region of interest" description="Disordered" evidence="15">
    <location>
        <begin position="602"/>
        <end position="653"/>
    </location>
</feature>
<dbReference type="InterPro" id="IPR029071">
    <property type="entry name" value="Ubiquitin-like_domsf"/>
</dbReference>
<dbReference type="PROSITE" id="PS50249">
    <property type="entry name" value="MPN"/>
    <property type="match status" value="1"/>
</dbReference>
<dbReference type="InterPro" id="IPR007717">
    <property type="entry name" value="NPL4_C"/>
</dbReference>
<dbReference type="Proteomes" id="UP001213681">
    <property type="component" value="Unassembled WGS sequence"/>
</dbReference>
<dbReference type="InterPro" id="IPR016563">
    <property type="entry name" value="Npl4"/>
</dbReference>
<evidence type="ECO:0000256" key="7">
    <source>
        <dbReference type="ARBA" id="ARBA00022490"/>
    </source>
</evidence>
<evidence type="ECO:0000256" key="6">
    <source>
        <dbReference type="ARBA" id="ARBA00022448"/>
    </source>
</evidence>
<keyword evidence="7" id="KW-0963">Cytoplasm</keyword>
<keyword evidence="11" id="KW-0811">Translocation</keyword>
<evidence type="ECO:0000256" key="9">
    <source>
        <dbReference type="ARBA" id="ARBA00022824"/>
    </source>
</evidence>
<comment type="caution">
    <text evidence="17">The sequence shown here is derived from an EMBL/GenBank/DDBJ whole genome shotgun (WGS) entry which is preliminary data.</text>
</comment>
<evidence type="ECO:0000256" key="5">
    <source>
        <dbReference type="ARBA" id="ARBA00019709"/>
    </source>
</evidence>
<dbReference type="Pfam" id="PF05020">
    <property type="entry name" value="zf-NPL4"/>
    <property type="match status" value="1"/>
</dbReference>
<evidence type="ECO:0000256" key="3">
    <source>
        <dbReference type="ARBA" id="ARBA00004556"/>
    </source>
</evidence>
<evidence type="ECO:0000256" key="15">
    <source>
        <dbReference type="SAM" id="MobiDB-lite"/>
    </source>
</evidence>
<dbReference type="CDD" id="cd08061">
    <property type="entry name" value="MPN_NPL4"/>
    <property type="match status" value="1"/>
</dbReference>
<dbReference type="GO" id="GO:0015031">
    <property type="term" value="P:protein transport"/>
    <property type="evidence" value="ECO:0007669"/>
    <property type="project" value="UniProtKB-KW"/>
</dbReference>
<evidence type="ECO:0000256" key="10">
    <source>
        <dbReference type="ARBA" id="ARBA00022927"/>
    </source>
</evidence>
<evidence type="ECO:0000256" key="1">
    <source>
        <dbReference type="ARBA" id="ARBA00004335"/>
    </source>
</evidence>
<keyword evidence="8" id="KW-0509">mRNA transport</keyword>
<keyword evidence="13" id="KW-0539">Nucleus</keyword>
<dbReference type="AlphaFoldDB" id="A0AAD6G1R9"/>
<reference evidence="17" key="2">
    <citation type="journal article" date="2023" name="IMA Fungus">
        <title>Comparative genomic study of the Penicillium genus elucidates a diverse pangenome and 15 lateral gene transfer events.</title>
        <authorList>
            <person name="Petersen C."/>
            <person name="Sorensen T."/>
            <person name="Nielsen M.R."/>
            <person name="Sondergaard T.E."/>
            <person name="Sorensen J.L."/>
            <person name="Fitzpatrick D.A."/>
            <person name="Frisvad J.C."/>
            <person name="Nielsen K.L."/>
        </authorList>
    </citation>
    <scope>NUCLEOTIDE SEQUENCE</scope>
    <source>
        <strain evidence="17">IBT 16125</strain>
    </source>
</reference>
<dbReference type="InterPro" id="IPR007716">
    <property type="entry name" value="NPL4_Zn-bd_put"/>
</dbReference>
<comment type="subcellular location">
    <subcellularLocation>
        <location evidence="3">Cytoplasm</location>
        <location evidence="3">Perinuclear region</location>
    </subcellularLocation>
    <subcellularLocation>
        <location evidence="2">Endoplasmic reticulum membrane</location>
        <topology evidence="2">Peripheral membrane protein</topology>
        <orientation evidence="2">Cytoplasmic side</orientation>
    </subcellularLocation>
    <subcellularLocation>
        <location evidence="1">Nucleus membrane</location>
        <topology evidence="1">Peripheral membrane protein</topology>
        <orientation evidence="1">Cytoplasmic side</orientation>
    </subcellularLocation>
</comment>
<evidence type="ECO:0000256" key="13">
    <source>
        <dbReference type="ARBA" id="ARBA00023242"/>
    </source>
</evidence>
<evidence type="ECO:0000256" key="12">
    <source>
        <dbReference type="ARBA" id="ARBA00023136"/>
    </source>
</evidence>
<dbReference type="SUPFAM" id="SSF54236">
    <property type="entry name" value="Ubiquitin-like"/>
    <property type="match status" value="1"/>
</dbReference>
<name>A0AAD6G1R9_9EURO</name>
<evidence type="ECO:0000259" key="16">
    <source>
        <dbReference type="PROSITE" id="PS50249"/>
    </source>
</evidence>
<dbReference type="Gene3D" id="3.10.20.90">
    <property type="entry name" value="Phosphatidylinositol 3-kinase Catalytic Subunit, Chain A, domain 1"/>
    <property type="match status" value="1"/>
</dbReference>
<protein>
    <recommendedName>
        <fullName evidence="5">Nuclear protein localization protein 4</fullName>
    </recommendedName>
</protein>
<evidence type="ECO:0000256" key="11">
    <source>
        <dbReference type="ARBA" id="ARBA00023010"/>
    </source>
</evidence>
<dbReference type="FunFam" id="3.10.20.90:FF:000344">
    <property type="entry name" value="Nuclear protein localization protein 4"/>
    <property type="match status" value="1"/>
</dbReference>
<dbReference type="PIRSF" id="PIRSF010052">
    <property type="entry name" value="Polyub_prc_Npl4"/>
    <property type="match status" value="1"/>
</dbReference>
<feature type="region of interest" description="Disordered" evidence="15">
    <location>
        <begin position="93"/>
        <end position="139"/>
    </location>
</feature>
<keyword evidence="12" id="KW-0472">Membrane</keyword>
<evidence type="ECO:0000313" key="17">
    <source>
        <dbReference type="EMBL" id="KAJ5444508.1"/>
    </source>
</evidence>
<gene>
    <name evidence="17" type="ORF">N7458_008380</name>
</gene>
<dbReference type="PANTHER" id="PTHR12710:SF0">
    <property type="entry name" value="NUCLEAR PROTEIN LOCALIZATION PROTEIN 4 HOMOLOG"/>
    <property type="match status" value="1"/>
</dbReference>
<evidence type="ECO:0000256" key="4">
    <source>
        <dbReference type="ARBA" id="ARBA00011025"/>
    </source>
</evidence>
<dbReference type="GO" id="GO:0031965">
    <property type="term" value="C:nuclear membrane"/>
    <property type="evidence" value="ECO:0007669"/>
    <property type="project" value="UniProtKB-SubCell"/>
</dbReference>
<dbReference type="GO" id="GO:0051028">
    <property type="term" value="P:mRNA transport"/>
    <property type="evidence" value="ECO:0007669"/>
    <property type="project" value="UniProtKB-KW"/>
</dbReference>
<accession>A0AAD6G1R9</accession>
<dbReference type="GO" id="GO:0043130">
    <property type="term" value="F:ubiquitin binding"/>
    <property type="evidence" value="ECO:0007669"/>
    <property type="project" value="TreeGrafter"/>
</dbReference>
<reference evidence="17" key="1">
    <citation type="submission" date="2022-12" db="EMBL/GenBank/DDBJ databases">
        <authorList>
            <person name="Petersen C."/>
        </authorList>
    </citation>
    <scope>NUCLEOTIDE SEQUENCE</scope>
    <source>
        <strain evidence="17">IBT 16125</strain>
    </source>
</reference>
<dbReference type="GO" id="GO:0005789">
    <property type="term" value="C:endoplasmic reticulum membrane"/>
    <property type="evidence" value="ECO:0007669"/>
    <property type="project" value="UniProtKB-SubCell"/>
</dbReference>
<keyword evidence="6" id="KW-0813">Transport</keyword>
<feature type="domain" description="MPN" evidence="16">
    <location>
        <begin position="265"/>
        <end position="402"/>
    </location>
</feature>
<evidence type="ECO:0000256" key="2">
    <source>
        <dbReference type="ARBA" id="ARBA00004397"/>
    </source>
</evidence>
<keyword evidence="18" id="KW-1185">Reference proteome</keyword>
<dbReference type="Pfam" id="PF05021">
    <property type="entry name" value="NPL4"/>
    <property type="match status" value="1"/>
</dbReference>
<evidence type="ECO:0000313" key="18">
    <source>
        <dbReference type="Proteomes" id="UP001213681"/>
    </source>
</evidence>
<comment type="function">
    <text evidence="14">Involved in the import of nuclear-targeted proteins into the nucleus and the export of poly(A) RNA out of the nucleus. Has a role in the endoplasmic reticulum-associated degradation (ERAD) pathway.</text>
</comment>
<dbReference type="GeneID" id="81602005"/>
<dbReference type="Gene3D" id="3.40.140.10">
    <property type="entry name" value="Cytidine Deaminase, domain 2"/>
    <property type="match status" value="1"/>
</dbReference>
<dbReference type="RefSeq" id="XP_056764588.1">
    <property type="nucleotide sequence ID" value="XM_056911762.1"/>
</dbReference>
<evidence type="ECO:0000256" key="14">
    <source>
        <dbReference type="ARBA" id="ARBA00024703"/>
    </source>
</evidence>
<dbReference type="PANTHER" id="PTHR12710">
    <property type="entry name" value="NUCLEAR PROTEIN LOCALIZATION 4"/>
    <property type="match status" value="1"/>
</dbReference>